<reference evidence="2" key="1">
    <citation type="journal article" date="2019" name="Int. J. Syst. Evol. Microbiol.">
        <title>The Global Catalogue of Microorganisms (GCM) 10K type strain sequencing project: providing services to taxonomists for standard genome sequencing and annotation.</title>
        <authorList>
            <consortium name="The Broad Institute Genomics Platform"/>
            <consortium name="The Broad Institute Genome Sequencing Center for Infectious Disease"/>
            <person name="Wu L."/>
            <person name="Ma J."/>
        </authorList>
    </citation>
    <scope>NUCLEOTIDE SEQUENCE [LARGE SCALE GENOMIC DNA]</scope>
    <source>
        <strain evidence="2">JCM 13008</strain>
    </source>
</reference>
<evidence type="ECO:0000313" key="2">
    <source>
        <dbReference type="Proteomes" id="UP001501581"/>
    </source>
</evidence>
<evidence type="ECO:0008006" key="3">
    <source>
        <dbReference type="Google" id="ProtNLM"/>
    </source>
</evidence>
<keyword evidence="2" id="KW-1185">Reference proteome</keyword>
<evidence type="ECO:0000313" key="1">
    <source>
        <dbReference type="EMBL" id="GAA1098335.1"/>
    </source>
</evidence>
<gene>
    <name evidence="1" type="ORF">GCM10009668_14650</name>
</gene>
<organism evidence="1 2">
    <name type="scientific">Nocardioides dubius</name>
    <dbReference type="NCBI Taxonomy" id="317019"/>
    <lineage>
        <taxon>Bacteria</taxon>
        <taxon>Bacillati</taxon>
        <taxon>Actinomycetota</taxon>
        <taxon>Actinomycetes</taxon>
        <taxon>Propionibacteriales</taxon>
        <taxon>Nocardioidaceae</taxon>
        <taxon>Nocardioides</taxon>
    </lineage>
</organism>
<proteinExistence type="predicted"/>
<sequence>MRGWQCVECVPALPPALWAPGPLKELDAGSMVDLLDELHARLLARSTPAGIYLVGGAALLLGYGRTIATPDVDVARAVAVADEVARELARERGLAMNWLNAAAGGWVPPRPACARVDPDRPGLMAHLAPARHLLAMKLVAWRPKDEDDLASLLEVCGLADASADQVADVLYEVYSAEDSLAGMLNVPRADELGTRQEAVARARDALRLL</sequence>
<comment type="caution">
    <text evidence="1">The sequence shown here is derived from an EMBL/GenBank/DDBJ whole genome shotgun (WGS) entry which is preliminary data.</text>
</comment>
<dbReference type="EMBL" id="BAAALG010000006">
    <property type="protein sequence ID" value="GAA1098335.1"/>
    <property type="molecule type" value="Genomic_DNA"/>
</dbReference>
<name>A0ABP4EBV6_9ACTN</name>
<dbReference type="RefSeq" id="WP_343992871.1">
    <property type="nucleotide sequence ID" value="NZ_BAAALG010000006.1"/>
</dbReference>
<accession>A0ABP4EBV6</accession>
<dbReference type="Proteomes" id="UP001501581">
    <property type="component" value="Unassembled WGS sequence"/>
</dbReference>
<protein>
    <recommendedName>
        <fullName evidence="3">Nucleotidyl transferase AbiEii toxin, Type IV TA system</fullName>
    </recommendedName>
</protein>